<dbReference type="PANTHER" id="PTHR48106:SF13">
    <property type="entry name" value="QUINONE OXIDOREDUCTASE-RELATED"/>
    <property type="match status" value="1"/>
</dbReference>
<dbReference type="InterPro" id="IPR013154">
    <property type="entry name" value="ADH-like_N"/>
</dbReference>
<dbReference type="InterPro" id="IPR036291">
    <property type="entry name" value="NAD(P)-bd_dom_sf"/>
</dbReference>
<dbReference type="GO" id="GO:0030554">
    <property type="term" value="F:adenyl nucleotide binding"/>
    <property type="evidence" value="ECO:0007669"/>
    <property type="project" value="UniProtKB-ARBA"/>
</dbReference>
<dbReference type="SUPFAM" id="SSF51735">
    <property type="entry name" value="NAD(P)-binding Rossmann-fold domains"/>
    <property type="match status" value="1"/>
</dbReference>
<dbReference type="GO" id="GO:0016616">
    <property type="term" value="F:oxidoreductase activity, acting on the CH-OH group of donors, NAD or NADP as acceptor"/>
    <property type="evidence" value="ECO:0007669"/>
    <property type="project" value="UniProtKB-ARBA"/>
</dbReference>
<dbReference type="GO" id="GO:0043168">
    <property type="term" value="F:anion binding"/>
    <property type="evidence" value="ECO:0007669"/>
    <property type="project" value="UniProtKB-ARBA"/>
</dbReference>
<dbReference type="CDD" id="cd08241">
    <property type="entry name" value="QOR1"/>
    <property type="match status" value="1"/>
</dbReference>
<dbReference type="InterPro" id="IPR013149">
    <property type="entry name" value="ADH-like_C"/>
</dbReference>
<keyword evidence="2" id="KW-0560">Oxidoreductase</keyword>
<dbReference type="Proteomes" id="UP001596383">
    <property type="component" value="Unassembled WGS sequence"/>
</dbReference>
<dbReference type="EMBL" id="JBHSWV010000060">
    <property type="protein sequence ID" value="MFC6764227.1"/>
    <property type="molecule type" value="Genomic_DNA"/>
</dbReference>
<dbReference type="SMART" id="SM00829">
    <property type="entry name" value="PKS_ER"/>
    <property type="match status" value="1"/>
</dbReference>
<comment type="caution">
    <text evidence="4">The sequence shown here is derived from an EMBL/GenBank/DDBJ whole genome shotgun (WGS) entry which is preliminary data.</text>
</comment>
<evidence type="ECO:0000259" key="3">
    <source>
        <dbReference type="SMART" id="SM00829"/>
    </source>
</evidence>
<evidence type="ECO:0000313" key="5">
    <source>
        <dbReference type="Proteomes" id="UP001596383"/>
    </source>
</evidence>
<reference evidence="4 5" key="1">
    <citation type="journal article" date="2019" name="Int. J. Syst. Evol. Microbiol.">
        <title>The Global Catalogue of Microorganisms (GCM) 10K type strain sequencing project: providing services to taxonomists for standard genome sequencing and annotation.</title>
        <authorList>
            <consortium name="The Broad Institute Genomics Platform"/>
            <consortium name="The Broad Institute Genome Sequencing Center for Infectious Disease"/>
            <person name="Wu L."/>
            <person name="Ma J."/>
        </authorList>
    </citation>
    <scope>NUCLEOTIDE SEQUENCE [LARGE SCALE GENOMIC DNA]</scope>
    <source>
        <strain evidence="4 5">LMG 29247</strain>
    </source>
</reference>
<dbReference type="InterPro" id="IPR014189">
    <property type="entry name" value="Quinone_OxRdtase_PIG3"/>
</dbReference>
<proteinExistence type="predicted"/>
<dbReference type="Gene3D" id="3.40.50.720">
    <property type="entry name" value="NAD(P)-binding Rossmann-like Domain"/>
    <property type="match status" value="1"/>
</dbReference>
<dbReference type="RefSeq" id="WP_273737307.1">
    <property type="nucleotide sequence ID" value="NZ_JAQIVI010000060.1"/>
</dbReference>
<dbReference type="GO" id="GO:0044281">
    <property type="term" value="P:small molecule metabolic process"/>
    <property type="evidence" value="ECO:0007669"/>
    <property type="project" value="UniProtKB-ARBA"/>
</dbReference>
<sequence length="324" mass="34075">MKAIEVIEYGDSDRLEVIDAERPEPGSGEVRIDIEAAGINFADIMQRRGHYPGGPEPPYVPGMEAAGTVDAVGDGVEDVERGDRVGAMLPTGGYAESTTVDAQLLFPIPEAMSFEEAAGFPVQFLTAHACLFEWGGLESGESVLIQAAAGGVGTAAVQLASNAGATVFGTASTAEKLELASDLGCDHPINYTETDFREVVEAETDGEGVDLVLESVGDDVFERSLDAMSHFGRMVTYGVASGVPAEVSNQRLLFENKTVKGFHLGQASVHDPGRVMKAVPELTDGLASGDLEIILGDSFALEDAAAAHQYIEDRKSSGKVVLKP</sequence>
<gene>
    <name evidence="4" type="ORF">ACFQE6_03950</name>
</gene>
<dbReference type="InterPro" id="IPR020843">
    <property type="entry name" value="ER"/>
</dbReference>
<dbReference type="PANTHER" id="PTHR48106">
    <property type="entry name" value="QUINONE OXIDOREDUCTASE PIG3-RELATED"/>
    <property type="match status" value="1"/>
</dbReference>
<dbReference type="AlphaFoldDB" id="A0ABD5SGN5"/>
<dbReference type="Pfam" id="PF08240">
    <property type="entry name" value="ADH_N"/>
    <property type="match status" value="1"/>
</dbReference>
<protein>
    <submittedName>
        <fullName evidence="4">Zinc-binding alcohol dehydrogenase family protein</fullName>
    </submittedName>
</protein>
<dbReference type="PROSITE" id="PS01162">
    <property type="entry name" value="QOR_ZETA_CRYSTAL"/>
    <property type="match status" value="1"/>
</dbReference>
<evidence type="ECO:0000256" key="2">
    <source>
        <dbReference type="ARBA" id="ARBA00023002"/>
    </source>
</evidence>
<dbReference type="SUPFAM" id="SSF50129">
    <property type="entry name" value="GroES-like"/>
    <property type="match status" value="1"/>
</dbReference>
<evidence type="ECO:0000256" key="1">
    <source>
        <dbReference type="ARBA" id="ARBA00022857"/>
    </source>
</evidence>
<keyword evidence="5" id="KW-1185">Reference proteome</keyword>
<dbReference type="InterPro" id="IPR002364">
    <property type="entry name" value="Quin_OxRdtase/zeta-crystal_CS"/>
</dbReference>
<organism evidence="4 5">
    <name type="scientific">Natrinema soli</name>
    <dbReference type="NCBI Taxonomy" id="1930624"/>
    <lineage>
        <taxon>Archaea</taxon>
        <taxon>Methanobacteriati</taxon>
        <taxon>Methanobacteriota</taxon>
        <taxon>Stenosarchaea group</taxon>
        <taxon>Halobacteria</taxon>
        <taxon>Halobacteriales</taxon>
        <taxon>Natrialbaceae</taxon>
        <taxon>Natrinema</taxon>
    </lineage>
</organism>
<dbReference type="NCBIfam" id="TIGR02824">
    <property type="entry name" value="quinone_pig3"/>
    <property type="match status" value="1"/>
</dbReference>
<evidence type="ECO:0000313" key="4">
    <source>
        <dbReference type="EMBL" id="MFC6764227.1"/>
    </source>
</evidence>
<dbReference type="InterPro" id="IPR011032">
    <property type="entry name" value="GroES-like_sf"/>
</dbReference>
<name>A0ABD5SGN5_9EURY</name>
<dbReference type="Pfam" id="PF00107">
    <property type="entry name" value="ADH_zinc_N"/>
    <property type="match status" value="1"/>
</dbReference>
<accession>A0ABD5SGN5</accession>
<dbReference type="Gene3D" id="3.90.180.10">
    <property type="entry name" value="Medium-chain alcohol dehydrogenases, catalytic domain"/>
    <property type="match status" value="1"/>
</dbReference>
<keyword evidence="1" id="KW-0521">NADP</keyword>
<feature type="domain" description="Enoyl reductase (ER)" evidence="3">
    <location>
        <begin position="10"/>
        <end position="322"/>
    </location>
</feature>